<dbReference type="InterPro" id="IPR008981">
    <property type="entry name" value="FMuLV_rcpt-bd"/>
</dbReference>
<dbReference type="Proteomes" id="UP001177744">
    <property type="component" value="Unassembled WGS sequence"/>
</dbReference>
<keyword evidence="12" id="KW-1185">Reference proteome</keyword>
<dbReference type="PROSITE" id="PS50994">
    <property type="entry name" value="INTEGRASE"/>
    <property type="match status" value="1"/>
</dbReference>
<organism evidence="11 12">
    <name type="scientific">Cnephaeus nilssonii</name>
    <name type="common">Northern bat</name>
    <name type="synonym">Eptesicus nilssonii</name>
    <dbReference type="NCBI Taxonomy" id="3371016"/>
    <lineage>
        <taxon>Eukaryota</taxon>
        <taxon>Metazoa</taxon>
        <taxon>Chordata</taxon>
        <taxon>Craniata</taxon>
        <taxon>Vertebrata</taxon>
        <taxon>Euteleostomi</taxon>
        <taxon>Mammalia</taxon>
        <taxon>Eutheria</taxon>
        <taxon>Laurasiatheria</taxon>
        <taxon>Chiroptera</taxon>
        <taxon>Yangochiroptera</taxon>
        <taxon>Vespertilionidae</taxon>
        <taxon>Cnephaeus</taxon>
    </lineage>
</organism>
<feature type="region of interest" description="Disordered" evidence="7">
    <location>
        <begin position="495"/>
        <end position="545"/>
    </location>
</feature>
<dbReference type="Pfam" id="PF00665">
    <property type="entry name" value="rve"/>
    <property type="match status" value="1"/>
</dbReference>
<dbReference type="SUPFAM" id="SSF53098">
    <property type="entry name" value="Ribonuclease H-like"/>
    <property type="match status" value="2"/>
</dbReference>
<dbReference type="InterPro" id="IPR036397">
    <property type="entry name" value="RNaseH_sf"/>
</dbReference>
<keyword evidence="5" id="KW-0378">Hydrolase</keyword>
<keyword evidence="6" id="KW-0695">RNA-directed DNA polymerase</keyword>
<dbReference type="Gene3D" id="3.30.420.10">
    <property type="entry name" value="Ribonuclease H-like superfamily/Ribonuclease H"/>
    <property type="match status" value="2"/>
</dbReference>
<keyword evidence="4" id="KW-0255">Endonuclease</keyword>
<dbReference type="GO" id="GO:0003964">
    <property type="term" value="F:RNA-directed DNA polymerase activity"/>
    <property type="evidence" value="ECO:0007669"/>
    <property type="project" value="UniProtKB-KW"/>
</dbReference>
<dbReference type="Pfam" id="PF00075">
    <property type="entry name" value="RNase_H"/>
    <property type="match status" value="1"/>
</dbReference>
<dbReference type="Gene3D" id="3.90.310.10">
    <property type="entry name" value="ENV polyprotein, receptor-binding domain"/>
    <property type="match status" value="1"/>
</dbReference>
<dbReference type="Pfam" id="PF00429">
    <property type="entry name" value="TLV_coat"/>
    <property type="match status" value="2"/>
</dbReference>
<protein>
    <submittedName>
        <fullName evidence="11">Uncharacterized protein</fullName>
    </submittedName>
</protein>
<dbReference type="SUPFAM" id="SSF58069">
    <property type="entry name" value="Virus ectodomain"/>
    <property type="match status" value="1"/>
</dbReference>
<keyword evidence="1" id="KW-0808">Transferase</keyword>
<feature type="transmembrane region" description="Helical" evidence="8">
    <location>
        <begin position="1064"/>
        <end position="1085"/>
    </location>
</feature>
<keyword evidence="2" id="KW-0548">Nucleotidyltransferase</keyword>
<dbReference type="PROSITE" id="PS50879">
    <property type="entry name" value="RNASE_H_1"/>
    <property type="match status" value="1"/>
</dbReference>
<accession>A0AA40HPL2</accession>
<name>A0AA40HPL2_CNENI</name>
<evidence type="ECO:0000256" key="5">
    <source>
        <dbReference type="ARBA" id="ARBA00022801"/>
    </source>
</evidence>
<proteinExistence type="predicted"/>
<dbReference type="Gene3D" id="1.10.287.210">
    <property type="match status" value="1"/>
</dbReference>
<dbReference type="PANTHER" id="PTHR41694:SF5">
    <property type="entry name" value="RIBONUCLEASE H"/>
    <property type="match status" value="1"/>
</dbReference>
<evidence type="ECO:0000259" key="9">
    <source>
        <dbReference type="PROSITE" id="PS50879"/>
    </source>
</evidence>
<dbReference type="InterPro" id="IPR018154">
    <property type="entry name" value="TLV/ENV_coat_polyprotein"/>
</dbReference>
<evidence type="ECO:0000256" key="7">
    <source>
        <dbReference type="SAM" id="MobiDB-lite"/>
    </source>
</evidence>
<reference evidence="11" key="1">
    <citation type="submission" date="2023-06" db="EMBL/GenBank/DDBJ databases">
        <title>Reference genome for the Northern bat (Eptesicus nilssonii), a most northern bat species.</title>
        <authorList>
            <person name="Laine V.N."/>
            <person name="Pulliainen A.T."/>
            <person name="Lilley T.M."/>
        </authorList>
    </citation>
    <scope>NUCLEOTIDE SEQUENCE</scope>
    <source>
        <strain evidence="11">BLF_Eptnil</strain>
        <tissue evidence="11">Kidney</tissue>
    </source>
</reference>
<evidence type="ECO:0000256" key="1">
    <source>
        <dbReference type="ARBA" id="ARBA00022679"/>
    </source>
</evidence>
<dbReference type="AlphaFoldDB" id="A0AA40HPL2"/>
<feature type="domain" description="RNase H type-1" evidence="9">
    <location>
        <begin position="78"/>
        <end position="222"/>
    </location>
</feature>
<keyword evidence="8" id="KW-0812">Transmembrane</keyword>
<evidence type="ECO:0000256" key="8">
    <source>
        <dbReference type="SAM" id="Phobius"/>
    </source>
</evidence>
<evidence type="ECO:0000256" key="4">
    <source>
        <dbReference type="ARBA" id="ARBA00022759"/>
    </source>
</evidence>
<keyword evidence="3" id="KW-0540">Nuclease</keyword>
<dbReference type="CDD" id="cd09273">
    <property type="entry name" value="RNase_HI_RT_Bel"/>
    <property type="match status" value="1"/>
</dbReference>
<feature type="compositionally biased region" description="Polar residues" evidence="7">
    <location>
        <begin position="782"/>
        <end position="792"/>
    </location>
</feature>
<dbReference type="InterPro" id="IPR002156">
    <property type="entry name" value="RNaseH_domain"/>
</dbReference>
<evidence type="ECO:0000313" key="12">
    <source>
        <dbReference type="Proteomes" id="UP001177744"/>
    </source>
</evidence>
<dbReference type="EMBL" id="JAULJE010000015">
    <property type="protein sequence ID" value="KAK1334655.1"/>
    <property type="molecule type" value="Genomic_DNA"/>
</dbReference>
<dbReference type="SUPFAM" id="SSF49830">
    <property type="entry name" value="ENV polyprotein, receptor-binding domain"/>
    <property type="match status" value="1"/>
</dbReference>
<dbReference type="PANTHER" id="PTHR41694">
    <property type="entry name" value="ENDOGENOUS RETROVIRUS GROUP K MEMBER POL PROTEIN"/>
    <property type="match status" value="1"/>
</dbReference>
<dbReference type="GO" id="GO:0015074">
    <property type="term" value="P:DNA integration"/>
    <property type="evidence" value="ECO:0007669"/>
    <property type="project" value="InterPro"/>
</dbReference>
<feature type="non-terminal residue" evidence="11">
    <location>
        <position position="1148"/>
    </location>
</feature>
<feature type="domain" description="Integrase catalytic" evidence="10">
    <location>
        <begin position="302"/>
        <end position="390"/>
    </location>
</feature>
<dbReference type="InterPro" id="IPR001584">
    <property type="entry name" value="Integrase_cat-core"/>
</dbReference>
<evidence type="ECO:0000256" key="3">
    <source>
        <dbReference type="ARBA" id="ARBA00022722"/>
    </source>
</evidence>
<comment type="caution">
    <text evidence="11">The sequence shown here is derived from an EMBL/GenBank/DDBJ whole genome shotgun (WGS) entry which is preliminary data.</text>
</comment>
<dbReference type="CDD" id="cd09851">
    <property type="entry name" value="HTLV-1-like_HR1-HR2"/>
    <property type="match status" value="1"/>
</dbReference>
<evidence type="ECO:0000256" key="6">
    <source>
        <dbReference type="ARBA" id="ARBA00022918"/>
    </source>
</evidence>
<dbReference type="GO" id="GO:0004523">
    <property type="term" value="F:RNA-DNA hybrid ribonuclease activity"/>
    <property type="evidence" value="ECO:0007669"/>
    <property type="project" value="InterPro"/>
</dbReference>
<evidence type="ECO:0000259" key="10">
    <source>
        <dbReference type="PROSITE" id="PS50994"/>
    </source>
</evidence>
<keyword evidence="8" id="KW-1133">Transmembrane helix</keyword>
<sequence>MLVKEASKLTLGQDLQVVAPQAVETLLRSPPERWLSNARITQYQVLLLDPPPVTSTNCAETLSSLKNLREDLTDQPLRDPDETLYTDGSSFVDGGTRYAGATVVTADKVIWAQALGHGTSAQKAELIALTQALRWAKGRTVHIYTDSRYAFATVHVHGALYQERGLLTWVGRGGEEIKNVPEILALLAALWLPKAVAGIHCRGHQPADTPEASSKRRPSIRRLITNWERDSRLRRHLEDGENCRTPDFIPEALGRELISQVHQSTHLSGSKLVLKDIARRCHVCAQVNPGRHSPWAQGTRLRGRSPGEHWEVDFTELPPGRGGYRYLLVFIDTLSGWPEAYPTKSEAAQIVVKKLVSEIIPRSGLPVVMESDNGPAFIAHITQLLAKMLGSSGQVERMNRTLKETLTKLKLETGENWVSLLPFALLRAHCTPYLGEEVLASLSNHNLPQSLQALQLSSRLNHRLVREAHRDPSPGTTPAPPAFQPGDLVWVRKHEPSSLEASTPSAVKVVGKKARDTSNSNQEGGSGGPSGGTDHPAHQGPPENPTPKAVLILMCLWPVTVSNPHLRANYTWELTRTVDGTVIGHTTTPGPPSIETDLCRLFGETWRKSPESNTHYISPEAHEAYHIGTSYGCGTLILERGLWRTQHYVCPAEGSPECGTDGDYYCARWGCETMALWTNRDPAIQFKRIVRPGAPSNNCTVGDCNPVVIMPQNWWKKYWDAGKTWGLRLYVAGRDPGVLFTLQRTQKTQRKNPIGPLRPLDQGLPPVQPLRHRPAPPPPARNNTELTPLTKTHTSKPGRRPILDTLDAVFNFLNQTSPNATRDCWLCLNPEPPYYVGIEANATVGSDSSDIRNVSITKPPQGVCRWGQTPKLTLGDVQGQGSCVMSSEFDLSKSPYGESCSSVLRFGQDNEEETDWYLVALKVYYCSGEGGREHLGLAPGRVLRAPVIVSLLVRLGIARSAAVGTAALVTGDKNFKELSSQVDLDLSTLKENVNHLEDSLSSLAEVVLQNRRGLDLLFMKQGGLCMSLGETCCFYTNHSGVIRESLSQLRKRLQDREERQRRPLILLLIAATFGPCLINSLINYVQRRIQAVKLMVLRTHYHHSGTLAPYHLPAHCSLPLGSLLLSAAVEVGEAPITVAVLASHESLV</sequence>
<evidence type="ECO:0000313" key="11">
    <source>
        <dbReference type="EMBL" id="KAK1334655.1"/>
    </source>
</evidence>
<keyword evidence="8" id="KW-0472">Membrane</keyword>
<gene>
    <name evidence="11" type="ORF">QTO34_005663</name>
</gene>
<dbReference type="GO" id="GO:0003676">
    <property type="term" value="F:nucleic acid binding"/>
    <property type="evidence" value="ECO:0007669"/>
    <property type="project" value="InterPro"/>
</dbReference>
<evidence type="ECO:0000256" key="2">
    <source>
        <dbReference type="ARBA" id="ARBA00022695"/>
    </source>
</evidence>
<dbReference type="InterPro" id="IPR012337">
    <property type="entry name" value="RNaseH-like_sf"/>
</dbReference>
<feature type="region of interest" description="Disordered" evidence="7">
    <location>
        <begin position="746"/>
        <end position="800"/>
    </location>
</feature>